<dbReference type="Proteomes" id="UP000000600">
    <property type="component" value="Unassembled WGS sequence"/>
</dbReference>
<dbReference type="OMA" id="VIVMIVH"/>
<keyword evidence="4 7" id="KW-1133">Transmembrane helix</keyword>
<dbReference type="OrthoDB" id="303976at2759"/>
<keyword evidence="3 7" id="KW-0812">Transmembrane</keyword>
<evidence type="ECO:0000313" key="8">
    <source>
        <dbReference type="EMBL" id="CAK88697.1"/>
    </source>
</evidence>
<keyword evidence="5 7" id="KW-0472">Membrane</keyword>
<organism evidence="8 9">
    <name type="scientific">Paramecium tetraurelia</name>
    <dbReference type="NCBI Taxonomy" id="5888"/>
    <lineage>
        <taxon>Eukaryota</taxon>
        <taxon>Sar</taxon>
        <taxon>Alveolata</taxon>
        <taxon>Ciliophora</taxon>
        <taxon>Intramacronucleata</taxon>
        <taxon>Oligohymenophorea</taxon>
        <taxon>Peniculida</taxon>
        <taxon>Parameciidae</taxon>
        <taxon>Paramecium</taxon>
    </lineage>
</organism>
<comment type="similarity">
    <text evidence="2 6">Belongs to the DP1 family.</text>
</comment>
<dbReference type="GO" id="GO:0016020">
    <property type="term" value="C:membrane"/>
    <property type="evidence" value="ECO:0007669"/>
    <property type="project" value="UniProtKB-SubCell"/>
</dbReference>
<keyword evidence="9" id="KW-1185">Reference proteome</keyword>
<feature type="transmembrane region" description="Helical" evidence="7">
    <location>
        <begin position="35"/>
        <end position="57"/>
    </location>
</feature>
<dbReference type="InterPro" id="IPR004345">
    <property type="entry name" value="TB2_DP1_HVA22"/>
</dbReference>
<gene>
    <name evidence="8" type="ORF">GSPATT00021865001</name>
</gene>
<evidence type="ECO:0000256" key="4">
    <source>
        <dbReference type="ARBA" id="ARBA00022989"/>
    </source>
</evidence>
<evidence type="ECO:0000256" key="2">
    <source>
        <dbReference type="ARBA" id="ARBA00008573"/>
    </source>
</evidence>
<dbReference type="Pfam" id="PF03134">
    <property type="entry name" value="TB2_DP1_HVA22"/>
    <property type="match status" value="1"/>
</dbReference>
<protein>
    <recommendedName>
        <fullName evidence="10">Receptor expression-enhancing protein</fullName>
    </recommendedName>
</protein>
<evidence type="ECO:0000256" key="3">
    <source>
        <dbReference type="ARBA" id="ARBA00022692"/>
    </source>
</evidence>
<name>A0E080_PARTE</name>
<evidence type="ECO:0000313" key="9">
    <source>
        <dbReference type="Proteomes" id="UP000000600"/>
    </source>
</evidence>
<dbReference type="HOGENOM" id="CLU_028431_2_1_1"/>
<dbReference type="InParanoid" id="A0E080"/>
<evidence type="ECO:0008006" key="10">
    <source>
        <dbReference type="Google" id="ProtNLM"/>
    </source>
</evidence>
<dbReference type="PANTHER" id="PTHR12300:SF161">
    <property type="entry name" value="RECEPTOR EXPRESSION-ENHANCING PROTEIN"/>
    <property type="match status" value="1"/>
</dbReference>
<comment type="subcellular location">
    <subcellularLocation>
        <location evidence="1 6">Membrane</location>
        <topology evidence="1 6">Multi-pass membrane protein</topology>
    </subcellularLocation>
</comment>
<dbReference type="STRING" id="5888.A0E080"/>
<reference evidence="8 9" key="1">
    <citation type="journal article" date="2006" name="Nature">
        <title>Global trends of whole-genome duplications revealed by the ciliate Paramecium tetraurelia.</title>
        <authorList>
            <consortium name="Genoscope"/>
            <person name="Aury J.-M."/>
            <person name="Jaillon O."/>
            <person name="Duret L."/>
            <person name="Noel B."/>
            <person name="Jubin C."/>
            <person name="Porcel B.M."/>
            <person name="Segurens B."/>
            <person name="Daubin V."/>
            <person name="Anthouard V."/>
            <person name="Aiach N."/>
            <person name="Arnaiz O."/>
            <person name="Billaut A."/>
            <person name="Beisson J."/>
            <person name="Blanc I."/>
            <person name="Bouhouche K."/>
            <person name="Camara F."/>
            <person name="Duharcourt S."/>
            <person name="Guigo R."/>
            <person name="Gogendeau D."/>
            <person name="Katinka M."/>
            <person name="Keller A.-M."/>
            <person name="Kissmehl R."/>
            <person name="Klotz C."/>
            <person name="Koll F."/>
            <person name="Le Moue A."/>
            <person name="Lepere C."/>
            <person name="Malinsky S."/>
            <person name="Nowacki M."/>
            <person name="Nowak J.K."/>
            <person name="Plattner H."/>
            <person name="Poulain J."/>
            <person name="Ruiz F."/>
            <person name="Serrano V."/>
            <person name="Zagulski M."/>
            <person name="Dessen P."/>
            <person name="Betermier M."/>
            <person name="Weissenbach J."/>
            <person name="Scarpelli C."/>
            <person name="Schachter V."/>
            <person name="Sperling L."/>
            <person name="Meyer E."/>
            <person name="Cohen J."/>
            <person name="Wincker P."/>
        </authorList>
    </citation>
    <scope>NUCLEOTIDE SEQUENCE [LARGE SCALE GENOMIC DNA]</scope>
    <source>
        <strain evidence="8 9">Stock d4-2</strain>
    </source>
</reference>
<evidence type="ECO:0000256" key="1">
    <source>
        <dbReference type="ARBA" id="ARBA00004141"/>
    </source>
</evidence>
<dbReference type="AlphaFoldDB" id="A0E080"/>
<feature type="transmembrane region" description="Helical" evidence="7">
    <location>
        <begin position="113"/>
        <end position="129"/>
    </location>
</feature>
<sequence length="164" mass="19921">MQLDQLITTFGLDSCDEIPFLKLYARKFKISRPSYIAFIVVLLGLACIILGIGRGFFIKIMTLVYPFIMTLEVIETQICLDYRNAKQWLSYWVIVMIVHLLDDYFYWILYYLPYYHFIKFIFFVLLFHPKTQFAEHFYDAVFHRCYINYQKYIYSSKRVSSYNY</sequence>
<evidence type="ECO:0000256" key="7">
    <source>
        <dbReference type="SAM" id="Phobius"/>
    </source>
</evidence>
<dbReference type="RefSeq" id="XP_001456094.1">
    <property type="nucleotide sequence ID" value="XM_001456057.1"/>
</dbReference>
<dbReference type="PANTHER" id="PTHR12300">
    <property type="entry name" value="HVA22-LIKE PROTEINS"/>
    <property type="match status" value="1"/>
</dbReference>
<proteinExistence type="inferred from homology"/>
<evidence type="ECO:0000256" key="6">
    <source>
        <dbReference type="RuleBase" id="RU362006"/>
    </source>
</evidence>
<accession>A0E080</accession>
<dbReference type="EMBL" id="CT868651">
    <property type="protein sequence ID" value="CAK88697.1"/>
    <property type="molecule type" value="Genomic_DNA"/>
</dbReference>
<dbReference type="GeneID" id="5041879"/>
<evidence type="ECO:0000256" key="5">
    <source>
        <dbReference type="ARBA" id="ARBA00023136"/>
    </source>
</evidence>
<dbReference type="KEGG" id="ptm:GSPATT00021865001"/>